<evidence type="ECO:0008006" key="3">
    <source>
        <dbReference type="Google" id="ProtNLM"/>
    </source>
</evidence>
<gene>
    <name evidence="1" type="ORF">AAF712_006267</name>
</gene>
<organism evidence="1 2">
    <name type="scientific">Marasmius tenuissimus</name>
    <dbReference type="NCBI Taxonomy" id="585030"/>
    <lineage>
        <taxon>Eukaryota</taxon>
        <taxon>Fungi</taxon>
        <taxon>Dikarya</taxon>
        <taxon>Basidiomycota</taxon>
        <taxon>Agaricomycotina</taxon>
        <taxon>Agaricomycetes</taxon>
        <taxon>Agaricomycetidae</taxon>
        <taxon>Agaricales</taxon>
        <taxon>Marasmiineae</taxon>
        <taxon>Marasmiaceae</taxon>
        <taxon>Marasmius</taxon>
    </lineage>
</organism>
<sequence>MPSAAKLPVEITIIILDFLIHDHQHTTDCCWLEDPFKGDLPCQSIRRVLRGCSFISPVWLKATRQRLFGSFPAPRTETTLQGLRRILASPHLTIECNEVKTLIVKGNAPAEWISLGSSWYRTRPSVRVDPAEKERVQNLTNTLENFLEWAFGNPRSGSPTFANLMELRFSEVYFCSSKLSIGEQSSDLGDWVVLTHRTQYSVAHSVPALKRLAMGQVKFLDDVLFTWLLRSFSETLEELTLDHVEIDTYIDFSRRSEIPSHWFSDDAILPRLRVLRLSKSAIHTAPFFIPSPNLREIFVDVTEAGIDKEETLEALVTLASSSQYLESITVDGQSYNGFRRRIDGTISIWSSHLSDTHQRPFLTLISLVLFQNFVCEPISLQSQFQHSPTCLRHRPLSSEPER</sequence>
<keyword evidence="2" id="KW-1185">Reference proteome</keyword>
<evidence type="ECO:0000313" key="2">
    <source>
        <dbReference type="Proteomes" id="UP001437256"/>
    </source>
</evidence>
<dbReference type="Proteomes" id="UP001437256">
    <property type="component" value="Unassembled WGS sequence"/>
</dbReference>
<evidence type="ECO:0000313" key="1">
    <source>
        <dbReference type="EMBL" id="KAL0066664.1"/>
    </source>
</evidence>
<protein>
    <recommendedName>
        <fullName evidence="3">F-box domain-containing protein</fullName>
    </recommendedName>
</protein>
<proteinExistence type="predicted"/>
<accession>A0ABR2ZZU7</accession>
<name>A0ABR2ZZU7_9AGAR</name>
<comment type="caution">
    <text evidence="1">The sequence shown here is derived from an EMBL/GenBank/DDBJ whole genome shotgun (WGS) entry which is preliminary data.</text>
</comment>
<reference evidence="1 2" key="1">
    <citation type="submission" date="2024-05" db="EMBL/GenBank/DDBJ databases">
        <title>A draft genome resource for the thread blight pathogen Marasmius tenuissimus strain MS-2.</title>
        <authorList>
            <person name="Yulfo-Soto G.E."/>
            <person name="Baruah I.K."/>
            <person name="Amoako-Attah I."/>
            <person name="Bukari Y."/>
            <person name="Meinhardt L.W."/>
            <person name="Bailey B.A."/>
            <person name="Cohen S.P."/>
        </authorList>
    </citation>
    <scope>NUCLEOTIDE SEQUENCE [LARGE SCALE GENOMIC DNA]</scope>
    <source>
        <strain evidence="1 2">MS-2</strain>
    </source>
</reference>
<dbReference type="EMBL" id="JBBXMP010000033">
    <property type="protein sequence ID" value="KAL0066664.1"/>
    <property type="molecule type" value="Genomic_DNA"/>
</dbReference>